<comment type="caution">
    <text evidence="2">The sequence shown here is derived from an EMBL/GenBank/DDBJ whole genome shotgun (WGS) entry which is preliminary data.</text>
</comment>
<reference evidence="2" key="1">
    <citation type="journal article" date="2022" name="bioRxiv">
        <title>Sequencing and chromosome-scale assembly of the giantPleurodeles waltlgenome.</title>
        <authorList>
            <person name="Brown T."/>
            <person name="Elewa A."/>
            <person name="Iarovenko S."/>
            <person name="Subramanian E."/>
            <person name="Araus A.J."/>
            <person name="Petzold A."/>
            <person name="Susuki M."/>
            <person name="Suzuki K.-i.T."/>
            <person name="Hayashi T."/>
            <person name="Toyoda A."/>
            <person name="Oliveira C."/>
            <person name="Osipova E."/>
            <person name="Leigh N.D."/>
            <person name="Simon A."/>
            <person name="Yun M.H."/>
        </authorList>
    </citation>
    <scope>NUCLEOTIDE SEQUENCE</scope>
    <source>
        <strain evidence="2">20211129_DDA</strain>
        <tissue evidence="2">Liver</tissue>
    </source>
</reference>
<evidence type="ECO:0000256" key="1">
    <source>
        <dbReference type="SAM" id="MobiDB-lite"/>
    </source>
</evidence>
<feature type="compositionally biased region" description="Polar residues" evidence="1">
    <location>
        <begin position="49"/>
        <end position="58"/>
    </location>
</feature>
<keyword evidence="3" id="KW-1185">Reference proteome</keyword>
<dbReference type="AlphaFoldDB" id="A0AAV7RSS5"/>
<organism evidence="2 3">
    <name type="scientific">Pleurodeles waltl</name>
    <name type="common">Iberian ribbed newt</name>
    <dbReference type="NCBI Taxonomy" id="8319"/>
    <lineage>
        <taxon>Eukaryota</taxon>
        <taxon>Metazoa</taxon>
        <taxon>Chordata</taxon>
        <taxon>Craniata</taxon>
        <taxon>Vertebrata</taxon>
        <taxon>Euteleostomi</taxon>
        <taxon>Amphibia</taxon>
        <taxon>Batrachia</taxon>
        <taxon>Caudata</taxon>
        <taxon>Salamandroidea</taxon>
        <taxon>Salamandridae</taxon>
        <taxon>Pleurodelinae</taxon>
        <taxon>Pleurodeles</taxon>
    </lineage>
</organism>
<evidence type="ECO:0000313" key="2">
    <source>
        <dbReference type="EMBL" id="KAJ1155849.1"/>
    </source>
</evidence>
<proteinExistence type="predicted"/>
<gene>
    <name evidence="2" type="ORF">NDU88_008574</name>
</gene>
<dbReference type="Proteomes" id="UP001066276">
    <property type="component" value="Chromosome 5"/>
</dbReference>
<protein>
    <submittedName>
        <fullName evidence="2">Uncharacterized protein</fullName>
    </submittedName>
</protein>
<feature type="compositionally biased region" description="Polar residues" evidence="1">
    <location>
        <begin position="68"/>
        <end position="78"/>
    </location>
</feature>
<feature type="region of interest" description="Disordered" evidence="1">
    <location>
        <begin position="47"/>
        <end position="78"/>
    </location>
</feature>
<sequence>MHRLCFRTGSRSSVQLPTWKAGLSARPVRATLSSTRLLQRLRLPGHPTQRVTGASQQPGIIRILGGPAQSSSSKRPPS</sequence>
<dbReference type="EMBL" id="JANPWB010000009">
    <property type="protein sequence ID" value="KAJ1155849.1"/>
    <property type="molecule type" value="Genomic_DNA"/>
</dbReference>
<evidence type="ECO:0000313" key="3">
    <source>
        <dbReference type="Proteomes" id="UP001066276"/>
    </source>
</evidence>
<accession>A0AAV7RSS5</accession>
<name>A0AAV7RSS5_PLEWA</name>